<organism evidence="2 3">
    <name type="scientific">Tulasnella calospora MUT 4182</name>
    <dbReference type="NCBI Taxonomy" id="1051891"/>
    <lineage>
        <taxon>Eukaryota</taxon>
        <taxon>Fungi</taxon>
        <taxon>Dikarya</taxon>
        <taxon>Basidiomycota</taxon>
        <taxon>Agaricomycotina</taxon>
        <taxon>Agaricomycetes</taxon>
        <taxon>Cantharellales</taxon>
        <taxon>Tulasnellaceae</taxon>
        <taxon>Tulasnella</taxon>
    </lineage>
</organism>
<reference evidence="2 3" key="1">
    <citation type="submission" date="2014-04" db="EMBL/GenBank/DDBJ databases">
        <authorList>
            <consortium name="DOE Joint Genome Institute"/>
            <person name="Kuo A."/>
            <person name="Girlanda M."/>
            <person name="Perotto S."/>
            <person name="Kohler A."/>
            <person name="Nagy L.G."/>
            <person name="Floudas D."/>
            <person name="Copeland A."/>
            <person name="Barry K.W."/>
            <person name="Cichocki N."/>
            <person name="Veneault-Fourrey C."/>
            <person name="LaButti K."/>
            <person name="Lindquist E.A."/>
            <person name="Lipzen A."/>
            <person name="Lundell T."/>
            <person name="Morin E."/>
            <person name="Murat C."/>
            <person name="Sun H."/>
            <person name="Tunlid A."/>
            <person name="Henrissat B."/>
            <person name="Grigoriev I.V."/>
            <person name="Hibbett D.S."/>
            <person name="Martin F."/>
            <person name="Nordberg H.P."/>
            <person name="Cantor M.N."/>
            <person name="Hua S.X."/>
        </authorList>
    </citation>
    <scope>NUCLEOTIDE SEQUENCE [LARGE SCALE GENOMIC DNA]</scope>
    <source>
        <strain evidence="2 3">MUT 4182</strain>
    </source>
</reference>
<feature type="compositionally biased region" description="Acidic residues" evidence="1">
    <location>
        <begin position="271"/>
        <end position="286"/>
    </location>
</feature>
<dbReference type="HOGENOM" id="CLU_973844_0_0_1"/>
<evidence type="ECO:0000256" key="1">
    <source>
        <dbReference type="SAM" id="MobiDB-lite"/>
    </source>
</evidence>
<dbReference type="AlphaFoldDB" id="A0A0C3Q7E4"/>
<dbReference type="EMBL" id="KN823222">
    <property type="protein sequence ID" value="KIO19434.1"/>
    <property type="molecule type" value="Genomic_DNA"/>
</dbReference>
<evidence type="ECO:0000313" key="3">
    <source>
        <dbReference type="Proteomes" id="UP000054248"/>
    </source>
</evidence>
<accession>A0A0C3Q7E4</accession>
<proteinExistence type="predicted"/>
<protein>
    <submittedName>
        <fullName evidence="2">Uncharacterized protein</fullName>
    </submittedName>
</protein>
<name>A0A0C3Q7E4_9AGAM</name>
<reference evidence="3" key="2">
    <citation type="submission" date="2015-01" db="EMBL/GenBank/DDBJ databases">
        <title>Evolutionary Origins and Diversification of the Mycorrhizal Mutualists.</title>
        <authorList>
            <consortium name="DOE Joint Genome Institute"/>
            <consortium name="Mycorrhizal Genomics Consortium"/>
            <person name="Kohler A."/>
            <person name="Kuo A."/>
            <person name="Nagy L.G."/>
            <person name="Floudas D."/>
            <person name="Copeland A."/>
            <person name="Barry K.W."/>
            <person name="Cichocki N."/>
            <person name="Veneault-Fourrey C."/>
            <person name="LaButti K."/>
            <person name="Lindquist E.A."/>
            <person name="Lipzen A."/>
            <person name="Lundell T."/>
            <person name="Morin E."/>
            <person name="Murat C."/>
            <person name="Riley R."/>
            <person name="Ohm R."/>
            <person name="Sun H."/>
            <person name="Tunlid A."/>
            <person name="Henrissat B."/>
            <person name="Grigoriev I.V."/>
            <person name="Hibbett D.S."/>
            <person name="Martin F."/>
        </authorList>
    </citation>
    <scope>NUCLEOTIDE SEQUENCE [LARGE SCALE GENOMIC DNA]</scope>
    <source>
        <strain evidence="3">MUT 4182</strain>
    </source>
</reference>
<sequence length="286" mass="31867">MPRLSPPFTPRASFKLGYKIITPAKGLKMVAKSNALISGGEHFTLKPGISSFILSILNQMEEIEDDFHWLITSDALQLGLHWHLGHCLRRLVKELQWAKAKSQTCLYQSIWDLIILWAGDWPGDPYSRMCFEKACKGAGLKPYSNSQFEFALKIFENGKEQTPDHNCILPWKSETFEHISLQIQFQKVIGGENSFKDVELVVGLGPQPHNDEFPIYATPKHSCSQQAGNDQVPVNATQELGNSILPGNIARNGNGGEGELVRVGWSYSPEDGIETDSDLDGSELIE</sequence>
<dbReference type="Proteomes" id="UP000054248">
    <property type="component" value="Unassembled WGS sequence"/>
</dbReference>
<feature type="region of interest" description="Disordered" evidence="1">
    <location>
        <begin position="267"/>
        <end position="286"/>
    </location>
</feature>
<gene>
    <name evidence="2" type="ORF">M407DRAFT_30938</name>
</gene>
<keyword evidence="3" id="KW-1185">Reference proteome</keyword>
<evidence type="ECO:0000313" key="2">
    <source>
        <dbReference type="EMBL" id="KIO19434.1"/>
    </source>
</evidence>